<feature type="domain" description="Complex 1 LYR protein" evidence="14">
    <location>
        <begin position="34"/>
        <end position="88"/>
    </location>
</feature>
<dbReference type="STRING" id="1661398.A0A482VQH6"/>
<evidence type="ECO:0000256" key="2">
    <source>
        <dbReference type="ARBA" id="ARBA00009508"/>
    </source>
</evidence>
<reference evidence="15 16" key="1">
    <citation type="submission" date="2017-03" db="EMBL/GenBank/DDBJ databases">
        <title>Genome of the blue death feigning beetle - Asbolus verrucosus.</title>
        <authorList>
            <person name="Rider S.D."/>
        </authorList>
    </citation>
    <scope>NUCLEOTIDE SEQUENCE [LARGE SCALE GENOMIC DNA]</scope>
    <source>
        <strain evidence="15">Butters</strain>
        <tissue evidence="15">Head and leg muscle</tissue>
    </source>
</reference>
<keyword evidence="16" id="KW-1185">Reference proteome</keyword>
<dbReference type="InterPro" id="IPR045299">
    <property type="entry name" value="Complex1_LYR_NDUFA6_LYRM6"/>
</dbReference>
<dbReference type="PANTHER" id="PTHR12964">
    <property type="entry name" value="NADH-UBIQUINONE OXIDOREDUCTASE B14 SUBUNIT"/>
    <property type="match status" value="1"/>
</dbReference>
<keyword evidence="5" id="KW-0813">Transport</keyword>
<name>A0A482VQH6_ASBVE</name>
<evidence type="ECO:0000256" key="12">
    <source>
        <dbReference type="ARBA" id="ARBA00032352"/>
    </source>
</evidence>
<dbReference type="GO" id="GO:0045271">
    <property type="term" value="C:respiratory chain complex I"/>
    <property type="evidence" value="ECO:0007669"/>
    <property type="project" value="InterPro"/>
</dbReference>
<keyword evidence="10" id="KW-0472">Membrane</keyword>
<comment type="similarity">
    <text evidence="2">Belongs to the complex I LYR family.</text>
</comment>
<evidence type="ECO:0000259" key="14">
    <source>
        <dbReference type="Pfam" id="PF05347"/>
    </source>
</evidence>
<keyword evidence="9" id="KW-0496">Mitochondrion</keyword>
<proteinExistence type="inferred from homology"/>
<evidence type="ECO:0000256" key="8">
    <source>
        <dbReference type="ARBA" id="ARBA00022982"/>
    </source>
</evidence>
<evidence type="ECO:0000256" key="1">
    <source>
        <dbReference type="ARBA" id="ARBA00004443"/>
    </source>
</evidence>
<evidence type="ECO:0000256" key="11">
    <source>
        <dbReference type="ARBA" id="ARBA00030213"/>
    </source>
</evidence>
<evidence type="ECO:0000256" key="13">
    <source>
        <dbReference type="ARBA" id="ARBA00046116"/>
    </source>
</evidence>
<dbReference type="InterPro" id="IPR016488">
    <property type="entry name" value="NADH_Ub_cplx-1_asu_su-6"/>
</dbReference>
<evidence type="ECO:0000256" key="10">
    <source>
        <dbReference type="ARBA" id="ARBA00023136"/>
    </source>
</evidence>
<dbReference type="Pfam" id="PF05347">
    <property type="entry name" value="Complex1_LYR"/>
    <property type="match status" value="1"/>
</dbReference>
<gene>
    <name evidence="15" type="ORF">BDFB_005174</name>
</gene>
<evidence type="ECO:0000256" key="5">
    <source>
        <dbReference type="ARBA" id="ARBA00022448"/>
    </source>
</evidence>
<dbReference type="PANTHER" id="PTHR12964:SF0">
    <property type="entry name" value="NADH DEHYDROGENASE [UBIQUINONE] 1 ALPHA SUBCOMPLEX SUBUNIT 6"/>
    <property type="match status" value="1"/>
</dbReference>
<evidence type="ECO:0000256" key="6">
    <source>
        <dbReference type="ARBA" id="ARBA00022660"/>
    </source>
</evidence>
<dbReference type="InterPro" id="IPR008011">
    <property type="entry name" value="Complex1_LYR_dom"/>
</dbReference>
<accession>A0A482VQH6</accession>
<dbReference type="EMBL" id="QDEB01075450">
    <property type="protein sequence ID" value="RZC34936.1"/>
    <property type="molecule type" value="Genomic_DNA"/>
</dbReference>
<comment type="subcellular location">
    <subcellularLocation>
        <location evidence="1">Mitochondrion inner membrane</location>
        <topology evidence="1">Peripheral membrane protein</topology>
        <orientation evidence="1">Matrix side</orientation>
    </subcellularLocation>
</comment>
<evidence type="ECO:0000256" key="9">
    <source>
        <dbReference type="ARBA" id="ARBA00023128"/>
    </source>
</evidence>
<evidence type="ECO:0000313" key="15">
    <source>
        <dbReference type="EMBL" id="RZC34936.1"/>
    </source>
</evidence>
<evidence type="ECO:0000256" key="4">
    <source>
        <dbReference type="ARBA" id="ARBA00016386"/>
    </source>
</evidence>
<dbReference type="GO" id="GO:0005743">
    <property type="term" value="C:mitochondrial inner membrane"/>
    <property type="evidence" value="ECO:0007669"/>
    <property type="project" value="UniProtKB-SubCell"/>
</dbReference>
<dbReference type="Proteomes" id="UP000292052">
    <property type="component" value="Unassembled WGS sequence"/>
</dbReference>
<dbReference type="OrthoDB" id="14535at2759"/>
<organism evidence="15 16">
    <name type="scientific">Asbolus verrucosus</name>
    <name type="common">Desert ironclad beetle</name>
    <dbReference type="NCBI Taxonomy" id="1661398"/>
    <lineage>
        <taxon>Eukaryota</taxon>
        <taxon>Metazoa</taxon>
        <taxon>Ecdysozoa</taxon>
        <taxon>Arthropoda</taxon>
        <taxon>Hexapoda</taxon>
        <taxon>Insecta</taxon>
        <taxon>Pterygota</taxon>
        <taxon>Neoptera</taxon>
        <taxon>Endopterygota</taxon>
        <taxon>Coleoptera</taxon>
        <taxon>Polyphaga</taxon>
        <taxon>Cucujiformia</taxon>
        <taxon>Tenebrionidae</taxon>
        <taxon>Pimeliinae</taxon>
        <taxon>Asbolus</taxon>
    </lineage>
</organism>
<keyword evidence="8" id="KW-0249">Electron transport</keyword>
<protein>
    <recommendedName>
        <fullName evidence="4">NADH dehydrogenase [ubiquinone] 1 alpha subcomplex subunit 6</fullName>
    </recommendedName>
    <alternativeName>
        <fullName evidence="11">Complex I-B14</fullName>
    </alternativeName>
    <alternativeName>
        <fullName evidence="12">NADH-ubiquinone oxidoreductase B14 subunit</fullName>
    </alternativeName>
</protein>
<dbReference type="PIRSF" id="PIRSF006643">
    <property type="entry name" value="NDUA6"/>
    <property type="match status" value="1"/>
</dbReference>
<comment type="function">
    <text evidence="13">Accessory subunit of the mitochondrial membrane respiratory chain NADH dehydrogenase (Complex I), that is believed to be not involved in catalysis. Required for proper complex I assembly. Complex I functions in the transfer of electrons from NADH to the respiratory chain. The immediate electron acceptor for the enzyme is believed to be ubiquinone.</text>
</comment>
<evidence type="ECO:0000313" key="16">
    <source>
        <dbReference type="Proteomes" id="UP000292052"/>
    </source>
</evidence>
<dbReference type="AlphaFoldDB" id="A0A482VQH6"/>
<comment type="subunit">
    <text evidence="3">Mammalian complex I is composed of 45 different subunits.</text>
</comment>
<sequence length="123" mass="14938">MSFQITRACTKQVRPILSTDHHEARRRVLNLYKAWYRQLPYVVKQYDIPKSVECLKKKLRQEFRKNDHLKDIRIIDMLVIKAQMELNETVNFWKQKDSFMSYFKDTVEPKPIDFLSKFFVGHN</sequence>
<keyword evidence="7" id="KW-0999">Mitochondrion inner membrane</keyword>
<evidence type="ECO:0000256" key="7">
    <source>
        <dbReference type="ARBA" id="ARBA00022792"/>
    </source>
</evidence>
<dbReference type="GO" id="GO:0006979">
    <property type="term" value="P:response to oxidative stress"/>
    <property type="evidence" value="ECO:0007669"/>
    <property type="project" value="TreeGrafter"/>
</dbReference>
<dbReference type="CDD" id="cd20266">
    <property type="entry name" value="Complex1_LYR_NDUFA6_LYRM6"/>
    <property type="match status" value="1"/>
</dbReference>
<comment type="caution">
    <text evidence="15">The sequence shown here is derived from an EMBL/GenBank/DDBJ whole genome shotgun (WGS) entry which is preliminary data.</text>
</comment>
<keyword evidence="6" id="KW-0679">Respiratory chain</keyword>
<evidence type="ECO:0000256" key="3">
    <source>
        <dbReference type="ARBA" id="ARBA00011790"/>
    </source>
</evidence>